<protein>
    <submittedName>
        <fullName evidence="1">Uncharacterized protein</fullName>
    </submittedName>
</protein>
<proteinExistence type="predicted"/>
<evidence type="ECO:0000313" key="1">
    <source>
        <dbReference type="EMBL" id="TCK83239.1"/>
    </source>
</evidence>
<accession>A0A4R1M128</accession>
<dbReference type="RefSeq" id="WP_132224048.1">
    <property type="nucleotide sequence ID" value="NZ_SMGO01000002.1"/>
</dbReference>
<gene>
    <name evidence="1" type="ORF">C8N28_1829</name>
</gene>
<dbReference type="AlphaFoldDB" id="A0A4R1M128"/>
<sequence length="133" mass="15839">MLKRDSLAAQMQQLSQVLAKVKRLIIEDAEEEAKKISYAIFKEYYQLDDNDLLMLSEDEFLEKIKNKNLKPEELNMLSYFIDEYAGLQDEFTLQIHLYKKYLLLVSLLENEYQFVSLDHISRRAVLQEQLSRL</sequence>
<name>A0A4R1M128_9SPHI</name>
<dbReference type="EMBL" id="SMGO01000002">
    <property type="protein sequence ID" value="TCK83239.1"/>
    <property type="molecule type" value="Genomic_DNA"/>
</dbReference>
<dbReference type="OrthoDB" id="797106at2"/>
<reference evidence="1 2" key="1">
    <citation type="submission" date="2019-03" db="EMBL/GenBank/DDBJ databases">
        <title>Genomic Encyclopedia of Archaeal and Bacterial Type Strains, Phase II (KMG-II): from individual species to whole genera.</title>
        <authorList>
            <person name="Goeker M."/>
        </authorList>
    </citation>
    <scope>NUCLEOTIDE SEQUENCE [LARGE SCALE GENOMIC DNA]</scope>
    <source>
        <strain evidence="1 2">DSM 22554</strain>
    </source>
</reference>
<keyword evidence="2" id="KW-1185">Reference proteome</keyword>
<dbReference type="Proteomes" id="UP000294616">
    <property type="component" value="Unassembled WGS sequence"/>
</dbReference>
<organism evidence="1 2">
    <name type="scientific">Albibacterium bauzanense</name>
    <dbReference type="NCBI Taxonomy" id="653929"/>
    <lineage>
        <taxon>Bacteria</taxon>
        <taxon>Pseudomonadati</taxon>
        <taxon>Bacteroidota</taxon>
        <taxon>Sphingobacteriia</taxon>
        <taxon>Sphingobacteriales</taxon>
        <taxon>Sphingobacteriaceae</taxon>
        <taxon>Albibacterium</taxon>
    </lineage>
</organism>
<comment type="caution">
    <text evidence="1">The sequence shown here is derived from an EMBL/GenBank/DDBJ whole genome shotgun (WGS) entry which is preliminary data.</text>
</comment>
<evidence type="ECO:0000313" key="2">
    <source>
        <dbReference type="Proteomes" id="UP000294616"/>
    </source>
</evidence>